<keyword evidence="4" id="KW-0408">Iron</keyword>
<reference evidence="7 8" key="1">
    <citation type="submission" date="2013-09" db="EMBL/GenBank/DDBJ databases">
        <title>Genome sequencing of Phaeobacter antarcticus sp. nov. SM1211.</title>
        <authorList>
            <person name="Zhang X.-Y."/>
            <person name="Liu C."/>
            <person name="Chen X.-L."/>
            <person name="Xie B.-B."/>
            <person name="Qin Q.-L."/>
            <person name="Rong J.-C."/>
            <person name="Zhang Y.-Z."/>
        </authorList>
    </citation>
    <scope>NUCLEOTIDE SEQUENCE [LARGE SCALE GENOMIC DNA]</scope>
    <source>
        <strain evidence="7 8">SM1211</strain>
    </source>
</reference>
<keyword evidence="5" id="KW-0411">Iron-sulfur</keyword>
<dbReference type="Gene3D" id="3.20.20.70">
    <property type="entry name" value="Aldolase class I"/>
    <property type="match status" value="1"/>
</dbReference>
<evidence type="ECO:0000256" key="1">
    <source>
        <dbReference type="ARBA" id="ARBA00001966"/>
    </source>
</evidence>
<dbReference type="GO" id="GO:0051536">
    <property type="term" value="F:iron-sulfur cluster binding"/>
    <property type="evidence" value="ECO:0007669"/>
    <property type="project" value="UniProtKB-KW"/>
</dbReference>
<protein>
    <recommendedName>
        <fullName evidence="6">Radical SAM core domain-containing protein</fullName>
    </recommendedName>
</protein>
<evidence type="ECO:0000256" key="5">
    <source>
        <dbReference type="ARBA" id="ARBA00023014"/>
    </source>
</evidence>
<organism evidence="7 8">
    <name type="scientific">Puniceibacterium antarcticum</name>
    <dbReference type="NCBI Taxonomy" id="1206336"/>
    <lineage>
        <taxon>Bacteria</taxon>
        <taxon>Pseudomonadati</taxon>
        <taxon>Pseudomonadota</taxon>
        <taxon>Alphaproteobacteria</taxon>
        <taxon>Rhodobacterales</taxon>
        <taxon>Paracoccaceae</taxon>
        <taxon>Puniceibacterium</taxon>
    </lineage>
</organism>
<proteinExistence type="predicted"/>
<dbReference type="GO" id="GO:0046872">
    <property type="term" value="F:metal ion binding"/>
    <property type="evidence" value="ECO:0007669"/>
    <property type="project" value="UniProtKB-KW"/>
</dbReference>
<dbReference type="GO" id="GO:0016491">
    <property type="term" value="F:oxidoreductase activity"/>
    <property type="evidence" value="ECO:0007669"/>
    <property type="project" value="InterPro"/>
</dbReference>
<comment type="caution">
    <text evidence="7">The sequence shown here is derived from an EMBL/GenBank/DDBJ whole genome shotgun (WGS) entry which is preliminary data.</text>
</comment>
<feature type="domain" description="Radical SAM core" evidence="6">
    <location>
        <begin position="7"/>
        <end position="127"/>
    </location>
</feature>
<dbReference type="SFLD" id="SFLDG01384">
    <property type="entry name" value="thioether_bond_formation_requi"/>
    <property type="match status" value="1"/>
</dbReference>
<keyword evidence="2" id="KW-0949">S-adenosyl-L-methionine</keyword>
<dbReference type="InterPro" id="IPR023867">
    <property type="entry name" value="Sulphatase_maturase_rSAM"/>
</dbReference>
<dbReference type="AlphaFoldDB" id="A0A2G8REG2"/>
<evidence type="ECO:0000256" key="2">
    <source>
        <dbReference type="ARBA" id="ARBA00022691"/>
    </source>
</evidence>
<dbReference type="PANTHER" id="PTHR43273:SF8">
    <property type="entry name" value="RADICAL SAM DOMAIN PROTEIN"/>
    <property type="match status" value="1"/>
</dbReference>
<sequence>MSYVILVPTLRCNLMCDYCQVSRAAETAKGFDWDGVQLQQVLDFLGGLETSSIKVEFQGGEPLLRLDHLEAVRAFCRTRFSSAEFVVCTNLQRVSEEAWLFLNAVDTHVSTSFDGTSDLHLRQRTKDDTLHNAFHGNLERALNVLGTQRVSALPTIDPMAPPEPLEVIESFATMGLNSIYLRRINFQGFARKKFGFDQSRQAWQIYYRRFVEKLIAFNLTAKTPMEEFYLSHILRRILRGGHDGHVDLRNPNWLGTDYLVIDFDGTFYPTDEARMVSRVGRVDLSIGSLSKGLDPVRVEALNQGVSNFDDPDCTHCAYKPYCGLDPVDDLSRHGRIDLPRHLTDHCQSHLALFDLAFELLFSDDPNVHRSLAVWLDIPRYSPRLAPRLP</sequence>
<dbReference type="SFLD" id="SFLDS00029">
    <property type="entry name" value="Radical_SAM"/>
    <property type="match status" value="1"/>
</dbReference>
<evidence type="ECO:0000313" key="7">
    <source>
        <dbReference type="EMBL" id="PIL19781.1"/>
    </source>
</evidence>
<dbReference type="SFLD" id="SFLDG01067">
    <property type="entry name" value="SPASM/twitch_domain_containing"/>
    <property type="match status" value="1"/>
</dbReference>
<dbReference type="EMBL" id="AWWI01000086">
    <property type="protein sequence ID" value="PIL19781.1"/>
    <property type="molecule type" value="Genomic_DNA"/>
</dbReference>
<keyword evidence="3" id="KW-0479">Metal-binding</keyword>
<accession>A0A2G8REG2</accession>
<evidence type="ECO:0000313" key="8">
    <source>
        <dbReference type="Proteomes" id="UP000231259"/>
    </source>
</evidence>
<dbReference type="PANTHER" id="PTHR43273">
    <property type="entry name" value="ANAEROBIC SULFATASE-MATURATING ENZYME HOMOLOG ASLB-RELATED"/>
    <property type="match status" value="1"/>
</dbReference>
<dbReference type="InterPro" id="IPR058240">
    <property type="entry name" value="rSAM_sf"/>
</dbReference>
<evidence type="ECO:0000259" key="6">
    <source>
        <dbReference type="Pfam" id="PF04055"/>
    </source>
</evidence>
<gene>
    <name evidence="7" type="ORF">P775_12905</name>
</gene>
<comment type="cofactor">
    <cofactor evidence="1">
        <name>[4Fe-4S] cluster</name>
        <dbReference type="ChEBI" id="CHEBI:49883"/>
    </cofactor>
</comment>
<dbReference type="Pfam" id="PF04055">
    <property type="entry name" value="Radical_SAM"/>
    <property type="match status" value="1"/>
</dbReference>
<name>A0A2G8REG2_9RHOB</name>
<keyword evidence="8" id="KW-1185">Reference proteome</keyword>
<dbReference type="CDD" id="cd01335">
    <property type="entry name" value="Radical_SAM"/>
    <property type="match status" value="1"/>
</dbReference>
<evidence type="ECO:0000256" key="4">
    <source>
        <dbReference type="ARBA" id="ARBA00023004"/>
    </source>
</evidence>
<dbReference type="InterPro" id="IPR013785">
    <property type="entry name" value="Aldolase_TIM"/>
</dbReference>
<dbReference type="SFLD" id="SFLDG01386">
    <property type="entry name" value="main_SPASM_domain-containing"/>
    <property type="match status" value="1"/>
</dbReference>
<evidence type="ECO:0000256" key="3">
    <source>
        <dbReference type="ARBA" id="ARBA00022723"/>
    </source>
</evidence>
<dbReference type="InterPro" id="IPR007197">
    <property type="entry name" value="rSAM"/>
</dbReference>
<dbReference type="SUPFAM" id="SSF102114">
    <property type="entry name" value="Radical SAM enzymes"/>
    <property type="match status" value="1"/>
</dbReference>
<dbReference type="Proteomes" id="UP000231259">
    <property type="component" value="Unassembled WGS sequence"/>
</dbReference>